<dbReference type="GO" id="GO:0016787">
    <property type="term" value="F:hydrolase activity"/>
    <property type="evidence" value="ECO:0007669"/>
    <property type="project" value="UniProtKB-KW"/>
</dbReference>
<dbReference type="Proteomes" id="UP001149140">
    <property type="component" value="Unassembled WGS sequence"/>
</dbReference>
<dbReference type="GO" id="GO:0016020">
    <property type="term" value="C:membrane"/>
    <property type="evidence" value="ECO:0007669"/>
    <property type="project" value="TreeGrafter"/>
</dbReference>
<dbReference type="Pfam" id="PF12697">
    <property type="entry name" value="Abhydrolase_6"/>
    <property type="match status" value="1"/>
</dbReference>
<proteinExistence type="predicted"/>
<dbReference type="RefSeq" id="WP_270044812.1">
    <property type="nucleotide sequence ID" value="NZ_JAPDOD010000048.1"/>
</dbReference>
<keyword evidence="2" id="KW-0378">Hydrolase</keyword>
<feature type="domain" description="AB hydrolase-1" evidence="1">
    <location>
        <begin position="27"/>
        <end position="272"/>
    </location>
</feature>
<evidence type="ECO:0000259" key="1">
    <source>
        <dbReference type="Pfam" id="PF12697"/>
    </source>
</evidence>
<dbReference type="AlphaFoldDB" id="A0A9X3MZT9"/>
<reference evidence="2" key="1">
    <citation type="submission" date="2022-10" db="EMBL/GenBank/DDBJ databases">
        <title>The WGS of Solirubrobacter ginsenosidimutans DSM 21036.</title>
        <authorList>
            <person name="Jiang Z."/>
        </authorList>
    </citation>
    <scope>NUCLEOTIDE SEQUENCE</scope>
    <source>
        <strain evidence="2">DSM 21036</strain>
    </source>
</reference>
<dbReference type="PANTHER" id="PTHR43798">
    <property type="entry name" value="MONOACYLGLYCEROL LIPASE"/>
    <property type="match status" value="1"/>
</dbReference>
<dbReference type="InterPro" id="IPR029058">
    <property type="entry name" value="AB_hydrolase_fold"/>
</dbReference>
<dbReference type="InterPro" id="IPR000073">
    <property type="entry name" value="AB_hydrolase_1"/>
</dbReference>
<protein>
    <submittedName>
        <fullName evidence="2">Alpha/beta hydrolase</fullName>
    </submittedName>
</protein>
<sequence>MKLRLYHHPDGARIAYREAGTGPPLALLHSTGLTHREWEPVVDELAHRYRVVLPDLPLHGASEDRPTHAYSPDWLTEVLAAFLQDTCGPRPLIGGHGLGAQLALMATASHAIQPAKLVLLPNPMHTKPKRCGLERAGRVVVRAAVVPGVDRVIARSATLVLRPSRGDKLTVTGSPGARDVMRHALMDLGGNGNRVRSWAKAARRWPRGAQKDLIDAYPGFTFPVLLLWADEDAFHPLTIAEEALDLLPDAQLRVLKRTGFLVAYDDPVGLAREILAFCG</sequence>
<keyword evidence="3" id="KW-1185">Reference proteome</keyword>
<comment type="caution">
    <text evidence="2">The sequence shown here is derived from an EMBL/GenBank/DDBJ whole genome shotgun (WGS) entry which is preliminary data.</text>
</comment>
<organism evidence="2 3">
    <name type="scientific">Solirubrobacter ginsenosidimutans</name>
    <dbReference type="NCBI Taxonomy" id="490573"/>
    <lineage>
        <taxon>Bacteria</taxon>
        <taxon>Bacillati</taxon>
        <taxon>Actinomycetota</taxon>
        <taxon>Thermoleophilia</taxon>
        <taxon>Solirubrobacterales</taxon>
        <taxon>Solirubrobacteraceae</taxon>
        <taxon>Solirubrobacter</taxon>
    </lineage>
</organism>
<accession>A0A9X3MZT9</accession>
<dbReference type="EMBL" id="JAPDOD010000048">
    <property type="protein sequence ID" value="MDA0165552.1"/>
    <property type="molecule type" value="Genomic_DNA"/>
</dbReference>
<dbReference type="InterPro" id="IPR050266">
    <property type="entry name" value="AB_hydrolase_sf"/>
</dbReference>
<evidence type="ECO:0000313" key="2">
    <source>
        <dbReference type="EMBL" id="MDA0165552.1"/>
    </source>
</evidence>
<name>A0A9X3MZT9_9ACTN</name>
<evidence type="ECO:0000313" key="3">
    <source>
        <dbReference type="Proteomes" id="UP001149140"/>
    </source>
</evidence>
<dbReference type="PANTHER" id="PTHR43798:SF33">
    <property type="entry name" value="HYDROLASE, PUTATIVE (AFU_ORTHOLOGUE AFUA_2G14860)-RELATED"/>
    <property type="match status" value="1"/>
</dbReference>
<dbReference type="PRINTS" id="PR00111">
    <property type="entry name" value="ABHYDROLASE"/>
</dbReference>
<dbReference type="SUPFAM" id="SSF53474">
    <property type="entry name" value="alpha/beta-Hydrolases"/>
    <property type="match status" value="1"/>
</dbReference>
<dbReference type="Gene3D" id="3.40.50.1820">
    <property type="entry name" value="alpha/beta hydrolase"/>
    <property type="match status" value="1"/>
</dbReference>
<gene>
    <name evidence="2" type="ORF">OM076_35110</name>
</gene>